<dbReference type="SFLD" id="SFLDG01083">
    <property type="entry name" value="Uncharacterised_Radical_SAM_Su"/>
    <property type="match status" value="1"/>
</dbReference>
<gene>
    <name evidence="8" type="ORF">SJAV_25640</name>
</gene>
<name>A0AAT9GUX8_9CREN</name>
<evidence type="ECO:0000259" key="7">
    <source>
        <dbReference type="PROSITE" id="PS51918"/>
    </source>
</evidence>
<sequence length="304" mass="35491">MFKYVFGPVPSRRLGRSLGVNVVPLKYCNWNCVYCQLGRTNHFINTEIDFFDYQEIEEEIKQAVKTFDYDYLTFIGDGEPTLYKNLDKLLEFSKEIQSKKISVFTNGGRLKLQHVRNYMKLADVVKVSIDAGDEKTFRIVDRPHYTITFKDLIDGIKKFREEYTGEIWAEVMLVKNINDSDNELNNIGKALEYISPDKVHIMVPTRPPAEKWVMSPSSERIMKAAEIISNYIDKNKVYIIDYIERGEFYVDKDAPLEGIINVLKIQPLTEEEVIEISKKYNIDINVIKEHAKEVTFNGVKYYVY</sequence>
<dbReference type="InterPro" id="IPR006638">
    <property type="entry name" value="Elp3/MiaA/NifB-like_rSAM"/>
</dbReference>
<accession>A0AAT9GUX8</accession>
<reference evidence="8" key="1">
    <citation type="submission" date="2024-03" db="EMBL/GenBank/DDBJ databases">
        <title>Complete genome sequence of Sulfurisphaera javensis strain KD-1.</title>
        <authorList>
            <person name="Sakai H."/>
            <person name="Nur N."/>
            <person name="Suwanto A."/>
            <person name="Kurosawa N."/>
        </authorList>
    </citation>
    <scope>NUCLEOTIDE SEQUENCE</scope>
    <source>
        <strain evidence="8">KD-1</strain>
    </source>
</reference>
<evidence type="ECO:0000256" key="2">
    <source>
        <dbReference type="ARBA" id="ARBA00022485"/>
    </source>
</evidence>
<dbReference type="SFLD" id="SFLDG01067">
    <property type="entry name" value="SPASM/twitch_domain_containing"/>
    <property type="match status" value="1"/>
</dbReference>
<evidence type="ECO:0000256" key="5">
    <source>
        <dbReference type="ARBA" id="ARBA00023004"/>
    </source>
</evidence>
<feature type="domain" description="Radical SAM core" evidence="7">
    <location>
        <begin position="12"/>
        <end position="244"/>
    </location>
</feature>
<keyword evidence="3" id="KW-0949">S-adenosyl-L-methionine</keyword>
<dbReference type="GO" id="GO:0051539">
    <property type="term" value="F:4 iron, 4 sulfur cluster binding"/>
    <property type="evidence" value="ECO:0007669"/>
    <property type="project" value="UniProtKB-KW"/>
</dbReference>
<evidence type="ECO:0000256" key="3">
    <source>
        <dbReference type="ARBA" id="ARBA00022691"/>
    </source>
</evidence>
<dbReference type="CDD" id="cd01335">
    <property type="entry name" value="Radical_SAM"/>
    <property type="match status" value="1"/>
</dbReference>
<dbReference type="KEGG" id="sjv:SJAV_25640"/>
<dbReference type="PANTHER" id="PTHR43787:SF11">
    <property type="entry name" value="UPF0026 PROTEIN SLR1464"/>
    <property type="match status" value="1"/>
</dbReference>
<dbReference type="InterPro" id="IPR007197">
    <property type="entry name" value="rSAM"/>
</dbReference>
<keyword evidence="5" id="KW-0408">Iron</keyword>
<organism evidence="8">
    <name type="scientific">Sulfurisphaera javensis</name>
    <dbReference type="NCBI Taxonomy" id="2049879"/>
    <lineage>
        <taxon>Archaea</taxon>
        <taxon>Thermoproteota</taxon>
        <taxon>Thermoprotei</taxon>
        <taxon>Sulfolobales</taxon>
        <taxon>Sulfolobaceae</taxon>
        <taxon>Sulfurisphaera</taxon>
    </lineage>
</organism>
<comment type="cofactor">
    <cofactor evidence="1">
        <name>[4Fe-4S] cluster</name>
        <dbReference type="ChEBI" id="CHEBI:49883"/>
    </cofactor>
</comment>
<evidence type="ECO:0000256" key="4">
    <source>
        <dbReference type="ARBA" id="ARBA00022723"/>
    </source>
</evidence>
<dbReference type="PROSITE" id="PS51918">
    <property type="entry name" value="RADICAL_SAM"/>
    <property type="match status" value="1"/>
</dbReference>
<dbReference type="GO" id="GO:0003824">
    <property type="term" value="F:catalytic activity"/>
    <property type="evidence" value="ECO:0007669"/>
    <property type="project" value="InterPro"/>
</dbReference>
<dbReference type="SMART" id="SM00729">
    <property type="entry name" value="Elp3"/>
    <property type="match status" value="1"/>
</dbReference>
<evidence type="ECO:0000313" key="8">
    <source>
        <dbReference type="EMBL" id="BFH74620.1"/>
    </source>
</evidence>
<dbReference type="Pfam" id="PF04055">
    <property type="entry name" value="Radical_SAM"/>
    <property type="match status" value="1"/>
</dbReference>
<evidence type="ECO:0000256" key="1">
    <source>
        <dbReference type="ARBA" id="ARBA00001966"/>
    </source>
</evidence>
<dbReference type="PANTHER" id="PTHR43787">
    <property type="entry name" value="FEMO COFACTOR BIOSYNTHESIS PROTEIN NIFB-RELATED"/>
    <property type="match status" value="1"/>
</dbReference>
<protein>
    <submittedName>
        <fullName evidence="8">Radical SAM protein</fullName>
    </submittedName>
</protein>
<dbReference type="EMBL" id="AP031322">
    <property type="protein sequence ID" value="BFH74620.1"/>
    <property type="molecule type" value="Genomic_DNA"/>
</dbReference>
<keyword evidence="2" id="KW-0004">4Fe-4S</keyword>
<dbReference type="InterPro" id="IPR058240">
    <property type="entry name" value="rSAM_sf"/>
</dbReference>
<keyword evidence="4" id="KW-0479">Metal-binding</keyword>
<keyword evidence="6" id="KW-0411">Iron-sulfur</keyword>
<dbReference type="GO" id="GO:0046872">
    <property type="term" value="F:metal ion binding"/>
    <property type="evidence" value="ECO:0007669"/>
    <property type="project" value="UniProtKB-KW"/>
</dbReference>
<evidence type="ECO:0000256" key="6">
    <source>
        <dbReference type="ARBA" id="ARBA00023014"/>
    </source>
</evidence>
<dbReference type="SFLD" id="SFLDS00029">
    <property type="entry name" value="Radical_SAM"/>
    <property type="match status" value="1"/>
</dbReference>
<dbReference type="Gene3D" id="3.20.20.70">
    <property type="entry name" value="Aldolase class I"/>
    <property type="match status" value="1"/>
</dbReference>
<dbReference type="InterPro" id="IPR040084">
    <property type="entry name" value="GTPase_Obg"/>
</dbReference>
<dbReference type="AlphaFoldDB" id="A0AAT9GUX8"/>
<dbReference type="GeneID" id="92355521"/>
<dbReference type="InterPro" id="IPR013785">
    <property type="entry name" value="Aldolase_TIM"/>
</dbReference>
<proteinExistence type="predicted"/>
<dbReference type="SUPFAM" id="SSF102114">
    <property type="entry name" value="Radical SAM enzymes"/>
    <property type="match status" value="1"/>
</dbReference>
<dbReference type="RefSeq" id="WP_369610118.1">
    <property type="nucleotide sequence ID" value="NZ_AP031322.1"/>
</dbReference>